<sequence length="409" mass="45413">MNAPNGWRVAPIADVTVKPVKSDPATTGRETIRYVDIGLLGGPVSRLDDAPEIPSIDAPSRCRQVIMGGDTLYSTVRPYLRKVAFVGDRLDHQFASTGYSVLRPMRDIHPKFLYLFTLSQAFEDSLFPLQKGVSYPAVLDKEVRSRPIWFPPLPEQRRIVETVEEQMAHLDAADASLASVERRVIAWREGALEHLIWHTGADTVSVGDVLREPMRNGRSDRAVSGGEGTRALTLTAVTKRSFTEQYTKITSTPAKVVRDLWLEPGDILVQRSNTPDLVGTCARYQGPREWAIFPDLLIRLRPDESRMRSDFLELALRSRRAHKTLRSKAKGLAGSMPKIDQAAVASTLVPCPPPENQLTLASKAHDILEQSEASLIAIEKSRLRSAALRRAVLATAFSGRLTRNHRSEG</sequence>
<evidence type="ECO:0000256" key="4">
    <source>
        <dbReference type="ARBA" id="ARBA00038652"/>
    </source>
</evidence>
<proteinExistence type="inferred from homology"/>
<dbReference type="Pfam" id="PF01420">
    <property type="entry name" value="Methylase_S"/>
    <property type="match status" value="1"/>
</dbReference>
<protein>
    <recommendedName>
        <fullName evidence="5">Type I restriction modification DNA specificity domain-containing protein</fullName>
    </recommendedName>
</protein>
<dbReference type="eggNOG" id="COG0732">
    <property type="taxonomic scope" value="Bacteria"/>
</dbReference>
<evidence type="ECO:0000313" key="6">
    <source>
        <dbReference type="EMBL" id="AIF41816.1"/>
    </source>
</evidence>
<dbReference type="InterPro" id="IPR044946">
    <property type="entry name" value="Restrct_endonuc_typeI_TRD_sf"/>
</dbReference>
<dbReference type="InterPro" id="IPR000055">
    <property type="entry name" value="Restrct_endonuc_typeI_TRD"/>
</dbReference>
<keyword evidence="7" id="KW-1185">Reference proteome</keyword>
<evidence type="ECO:0000256" key="2">
    <source>
        <dbReference type="ARBA" id="ARBA00022747"/>
    </source>
</evidence>
<dbReference type="OrthoDB" id="3197085at2"/>
<dbReference type="AlphaFoldDB" id="A0A075JI50"/>
<dbReference type="RefSeq" id="WP_051806286.1">
    <property type="nucleotide sequence ID" value="NZ_CP008889.1"/>
</dbReference>
<dbReference type="KEGG" id="dni:HX89_13825"/>
<evidence type="ECO:0000256" key="1">
    <source>
        <dbReference type="ARBA" id="ARBA00010923"/>
    </source>
</evidence>
<dbReference type="REBASE" id="89859">
    <property type="entry name" value="S.DniM25I"/>
</dbReference>
<dbReference type="Proteomes" id="UP000027986">
    <property type="component" value="Chromosome"/>
</dbReference>
<evidence type="ECO:0000259" key="5">
    <source>
        <dbReference type="Pfam" id="PF01420"/>
    </source>
</evidence>
<comment type="subunit">
    <text evidence="4">The methyltransferase is composed of M and S polypeptides.</text>
</comment>
<dbReference type="GO" id="GO:0003677">
    <property type="term" value="F:DNA binding"/>
    <property type="evidence" value="ECO:0007669"/>
    <property type="project" value="UniProtKB-KW"/>
</dbReference>
<dbReference type="GO" id="GO:0009307">
    <property type="term" value="P:DNA restriction-modification system"/>
    <property type="evidence" value="ECO:0007669"/>
    <property type="project" value="UniProtKB-KW"/>
</dbReference>
<evidence type="ECO:0000313" key="7">
    <source>
        <dbReference type="Proteomes" id="UP000027986"/>
    </source>
</evidence>
<keyword evidence="3" id="KW-0238">DNA-binding</keyword>
<dbReference type="EMBL" id="CP008889">
    <property type="protein sequence ID" value="AIF41816.1"/>
    <property type="molecule type" value="Genomic_DNA"/>
</dbReference>
<dbReference type="GeneID" id="41842337"/>
<comment type="similarity">
    <text evidence="1">Belongs to the type-I restriction system S methylase family.</text>
</comment>
<dbReference type="PANTHER" id="PTHR43140">
    <property type="entry name" value="TYPE-1 RESTRICTION ENZYME ECOKI SPECIFICITY PROTEIN"/>
    <property type="match status" value="1"/>
</dbReference>
<dbReference type="HOGENOM" id="CLU_672176_0_0_11"/>
<gene>
    <name evidence="6" type="ORF">HX89_13825</name>
</gene>
<evidence type="ECO:0000256" key="3">
    <source>
        <dbReference type="ARBA" id="ARBA00023125"/>
    </source>
</evidence>
<name>A0A075JI50_9MICO</name>
<dbReference type="PANTHER" id="PTHR43140:SF1">
    <property type="entry name" value="TYPE I RESTRICTION ENZYME ECOKI SPECIFICITY SUBUNIT"/>
    <property type="match status" value="1"/>
</dbReference>
<reference evidence="6 7" key="1">
    <citation type="submission" date="2014-07" db="EMBL/GenBank/DDBJ databases">
        <title>Genome Sequencing of Dermacoccus nishinomiyaensis.</title>
        <authorList>
            <person name="Hong K.W."/>
            <person name="Chan K.G."/>
        </authorList>
    </citation>
    <scope>NUCLEOTIDE SEQUENCE [LARGE SCALE GENOMIC DNA]</scope>
    <source>
        <strain evidence="6 7">M25</strain>
    </source>
</reference>
<dbReference type="Gene3D" id="3.90.220.20">
    <property type="entry name" value="DNA methylase specificity domains"/>
    <property type="match status" value="2"/>
</dbReference>
<feature type="domain" description="Type I restriction modification DNA specificity" evidence="5">
    <location>
        <begin position="26"/>
        <end position="164"/>
    </location>
</feature>
<dbReference type="InterPro" id="IPR051212">
    <property type="entry name" value="Type-I_RE_S_subunit"/>
</dbReference>
<accession>A0A075JI50</accession>
<keyword evidence="2" id="KW-0680">Restriction system</keyword>
<organism evidence="6 7">
    <name type="scientific">Dermacoccus nishinomiyaensis</name>
    <dbReference type="NCBI Taxonomy" id="1274"/>
    <lineage>
        <taxon>Bacteria</taxon>
        <taxon>Bacillati</taxon>
        <taxon>Actinomycetota</taxon>
        <taxon>Actinomycetes</taxon>
        <taxon>Micrococcales</taxon>
        <taxon>Dermacoccaceae</taxon>
        <taxon>Dermacoccus</taxon>
    </lineage>
</organism>
<dbReference type="SUPFAM" id="SSF116734">
    <property type="entry name" value="DNA methylase specificity domain"/>
    <property type="match status" value="2"/>
</dbReference>